<dbReference type="InterPro" id="IPR015881">
    <property type="entry name" value="ARHD_Rieske_2Fe_2S"/>
</dbReference>
<dbReference type="GO" id="GO:0051213">
    <property type="term" value="F:dioxygenase activity"/>
    <property type="evidence" value="ECO:0007669"/>
    <property type="project" value="UniProtKB-KW"/>
</dbReference>
<dbReference type="InterPro" id="IPR001663">
    <property type="entry name" value="Rng_hydr_dOase-A"/>
</dbReference>
<comment type="similarity">
    <text evidence="1">Belongs to the bacterial ring-hydroxylating dioxygenase alpha subunit family.</text>
</comment>
<dbReference type="PANTHER" id="PTHR43756:SF1">
    <property type="entry name" value="3-PHENYLPROPIONATE_CINNAMIC ACID DIOXYGENASE SUBUNIT ALPHA"/>
    <property type="match status" value="1"/>
</dbReference>
<evidence type="ECO:0000256" key="5">
    <source>
        <dbReference type="ARBA" id="ARBA00023002"/>
    </source>
</evidence>
<accession>A0ABN1BSA9</accession>
<keyword evidence="3" id="KW-0479">Metal-binding</keyword>
<sequence length="425" mass="48091">MSYIIDDPVNQRFLLHRAVHVSPAVLAEEMDKVFAKCWIYVGHGSELAKPGDFVTRKVAGRPVIFARDAEGAIGCFFNTCRHRGAVVATKREGNARRFFCVYHGWSYGLDGSLARIPGEDAYTGSFDRNEYGLKRPPRFEQYRDFWFMCLDPDAPALQAYLGRATEYIDLVVDQSPSGTMQVISGTQEYAVAANWKLMVENSVDDYHLPTTHSTWLNFMANSGVTIERPPREAGQVLPTKGYAISLGNGHFTTDNVNFRGRPVAHWIPLYGEAARDEIDAIRQELVERLGPERAERVANTNRNLVIFPNLVINDGSSVTIRTFFPDGPERMEVTAWALGPVEEDESARARRLDAFLTFYGPGGFATPDDVEALELVQQGMANWRSDEWSEMSRGMGKPESEQLNSDEHHLRTFWRHWNRMMQENA</sequence>
<dbReference type="Proteomes" id="UP001501706">
    <property type="component" value="Unassembled WGS sequence"/>
</dbReference>
<dbReference type="PROSITE" id="PS51296">
    <property type="entry name" value="RIESKE"/>
    <property type="match status" value="1"/>
</dbReference>
<keyword evidence="11" id="KW-1185">Reference proteome</keyword>
<dbReference type="SUPFAM" id="SSF50022">
    <property type="entry name" value="ISP domain"/>
    <property type="match status" value="1"/>
</dbReference>
<evidence type="ECO:0000313" key="10">
    <source>
        <dbReference type="EMBL" id="GAA0504081.1"/>
    </source>
</evidence>
<evidence type="ECO:0000256" key="3">
    <source>
        <dbReference type="ARBA" id="ARBA00022723"/>
    </source>
</evidence>
<keyword evidence="7" id="KW-0411">Iron-sulfur</keyword>
<evidence type="ECO:0000256" key="8">
    <source>
        <dbReference type="ARBA" id="ARBA00023027"/>
    </source>
</evidence>
<keyword evidence="8" id="KW-0520">NAD</keyword>
<dbReference type="PANTHER" id="PTHR43756">
    <property type="entry name" value="CHOLINE MONOOXYGENASE, CHLOROPLASTIC"/>
    <property type="match status" value="1"/>
</dbReference>
<evidence type="ECO:0000313" key="11">
    <source>
        <dbReference type="Proteomes" id="UP001501706"/>
    </source>
</evidence>
<dbReference type="CDD" id="cd08879">
    <property type="entry name" value="RHO_alpha_C_AntDO-like"/>
    <property type="match status" value="1"/>
</dbReference>
<name>A0ABN1BSA9_9BURK</name>
<keyword evidence="5" id="KW-0560">Oxidoreductase</keyword>
<evidence type="ECO:0000256" key="2">
    <source>
        <dbReference type="ARBA" id="ARBA00022714"/>
    </source>
</evidence>
<dbReference type="Pfam" id="PF00355">
    <property type="entry name" value="Rieske"/>
    <property type="match status" value="1"/>
</dbReference>
<comment type="caution">
    <text evidence="10">The sequence shown here is derived from an EMBL/GenBank/DDBJ whole genome shotgun (WGS) entry which is preliminary data.</text>
</comment>
<dbReference type="PRINTS" id="PR00090">
    <property type="entry name" value="RNGDIOXGNASE"/>
</dbReference>
<dbReference type="InterPro" id="IPR017941">
    <property type="entry name" value="Rieske_2Fe-2S"/>
</dbReference>
<feature type="domain" description="Rieske" evidence="9">
    <location>
        <begin position="39"/>
        <end position="120"/>
    </location>
</feature>
<reference evidence="10 11" key="1">
    <citation type="journal article" date="2019" name="Int. J. Syst. Evol. Microbiol.">
        <title>The Global Catalogue of Microorganisms (GCM) 10K type strain sequencing project: providing services to taxonomists for standard genome sequencing and annotation.</title>
        <authorList>
            <consortium name="The Broad Institute Genomics Platform"/>
            <consortium name="The Broad Institute Genome Sequencing Center for Infectious Disease"/>
            <person name="Wu L."/>
            <person name="Ma J."/>
        </authorList>
    </citation>
    <scope>NUCLEOTIDE SEQUENCE [LARGE SCALE GENOMIC DNA]</scope>
    <source>
        <strain evidence="10 11">JCM 14330</strain>
    </source>
</reference>
<dbReference type="EMBL" id="BAAAEN010000006">
    <property type="protein sequence ID" value="GAA0504081.1"/>
    <property type="molecule type" value="Genomic_DNA"/>
</dbReference>
<keyword evidence="4 10" id="KW-0223">Dioxygenase</keyword>
<protein>
    <submittedName>
        <fullName evidence="10">Aromatic-ring-hydroxylating dioxygenase subunit alpha</fullName>
    </submittedName>
</protein>
<proteinExistence type="inferred from homology"/>
<evidence type="ECO:0000256" key="7">
    <source>
        <dbReference type="ARBA" id="ARBA00023014"/>
    </source>
</evidence>
<dbReference type="SUPFAM" id="SSF55961">
    <property type="entry name" value="Bet v1-like"/>
    <property type="match status" value="1"/>
</dbReference>
<dbReference type="PROSITE" id="PS00570">
    <property type="entry name" value="RING_HYDROXYL_ALPHA"/>
    <property type="match status" value="1"/>
</dbReference>
<dbReference type="Gene3D" id="2.102.10.10">
    <property type="entry name" value="Rieske [2Fe-2S] iron-sulphur domain"/>
    <property type="match status" value="1"/>
</dbReference>
<dbReference type="CDD" id="cd03469">
    <property type="entry name" value="Rieske_RO_Alpha_N"/>
    <property type="match status" value="1"/>
</dbReference>
<evidence type="ECO:0000256" key="4">
    <source>
        <dbReference type="ARBA" id="ARBA00022964"/>
    </source>
</evidence>
<gene>
    <name evidence="10" type="ORF">GCM10009097_21160</name>
</gene>
<dbReference type="RefSeq" id="WP_343927478.1">
    <property type="nucleotide sequence ID" value="NZ_BAAAEN010000006.1"/>
</dbReference>
<keyword evidence="6" id="KW-0408">Iron</keyword>
<dbReference type="Gene3D" id="3.90.380.10">
    <property type="entry name" value="Naphthalene 1,2-dioxygenase Alpha Subunit, Chain A, domain 1"/>
    <property type="match status" value="1"/>
</dbReference>
<dbReference type="InterPro" id="IPR036922">
    <property type="entry name" value="Rieske_2Fe-2S_sf"/>
</dbReference>
<keyword evidence="2" id="KW-0001">2Fe-2S</keyword>
<dbReference type="InterPro" id="IPR015879">
    <property type="entry name" value="Ring_hydroxy_dOase_asu_C_dom"/>
</dbReference>
<dbReference type="Pfam" id="PF00848">
    <property type="entry name" value="Ring_hydroxyl_A"/>
    <property type="match status" value="1"/>
</dbReference>
<evidence type="ECO:0000256" key="6">
    <source>
        <dbReference type="ARBA" id="ARBA00023004"/>
    </source>
</evidence>
<evidence type="ECO:0000259" key="9">
    <source>
        <dbReference type="PROSITE" id="PS51296"/>
    </source>
</evidence>
<evidence type="ECO:0000256" key="1">
    <source>
        <dbReference type="ARBA" id="ARBA00008751"/>
    </source>
</evidence>
<organism evidence="10 11">
    <name type="scientific">Pigmentiphaga daeguensis</name>
    <dbReference type="NCBI Taxonomy" id="414049"/>
    <lineage>
        <taxon>Bacteria</taxon>
        <taxon>Pseudomonadati</taxon>
        <taxon>Pseudomonadota</taxon>
        <taxon>Betaproteobacteria</taxon>
        <taxon>Burkholderiales</taxon>
        <taxon>Alcaligenaceae</taxon>
        <taxon>Pigmentiphaga</taxon>
    </lineage>
</organism>